<reference evidence="1 2" key="1">
    <citation type="submission" date="2020-05" db="EMBL/GenBank/DDBJ databases">
        <authorList>
            <person name="Li K."/>
        </authorList>
    </citation>
    <scope>NUCLEOTIDE SEQUENCE [LARGE SCALE GENOMIC DNA]</scope>
    <source>
        <strain evidence="2">jing01</strain>
    </source>
</reference>
<protein>
    <submittedName>
        <fullName evidence="1">Uncharacterized protein</fullName>
    </submittedName>
</protein>
<proteinExistence type="predicted"/>
<organism evidence="1 2">
    <name type="scientific">Streptomyces argyrophylli</name>
    <dbReference type="NCBI Taxonomy" id="2726118"/>
    <lineage>
        <taxon>Bacteria</taxon>
        <taxon>Bacillati</taxon>
        <taxon>Actinomycetota</taxon>
        <taxon>Actinomycetes</taxon>
        <taxon>Kitasatosporales</taxon>
        <taxon>Streptomycetaceae</taxon>
        <taxon>Streptomyces</taxon>
    </lineage>
</organism>
<evidence type="ECO:0000313" key="1">
    <source>
        <dbReference type="EMBL" id="QJS09639.1"/>
    </source>
</evidence>
<dbReference type="AlphaFoldDB" id="A0A6M4PGN4"/>
<name>A0A6M4PGN4_9ACTN</name>
<dbReference type="Proteomes" id="UP000502641">
    <property type="component" value="Chromosome"/>
</dbReference>
<accession>A0A6M4PGN4</accession>
<gene>
    <name evidence="1" type="ORF">HKX69_08955</name>
</gene>
<evidence type="ECO:0000313" key="2">
    <source>
        <dbReference type="Proteomes" id="UP000502641"/>
    </source>
</evidence>
<sequence length="101" mass="10928">MQGCVAGRLAPLLRHQLARRLWLRGLCPGDQSGGHGVRPPLRCPLVLVPPPRPVGPVRLDSRMQGYLPSRSVRMPVAGVYAPRVCGRCAKLPNCYGLVQPG</sequence>
<dbReference type="EMBL" id="CP053189">
    <property type="protein sequence ID" value="QJS09639.1"/>
    <property type="molecule type" value="Genomic_DNA"/>
</dbReference>
<dbReference type="KEGG" id="sarg:HKX69_08955"/>
<keyword evidence="2" id="KW-1185">Reference proteome</keyword>